<feature type="compositionally biased region" description="Polar residues" evidence="1">
    <location>
        <begin position="272"/>
        <end position="281"/>
    </location>
</feature>
<reference evidence="2" key="1">
    <citation type="submission" date="2021-01" db="EMBL/GenBank/DDBJ databases">
        <authorList>
            <person name="Corre E."/>
            <person name="Pelletier E."/>
            <person name="Niang G."/>
            <person name="Scheremetjew M."/>
            <person name="Finn R."/>
            <person name="Kale V."/>
            <person name="Holt S."/>
            <person name="Cochrane G."/>
            <person name="Meng A."/>
            <person name="Brown T."/>
            <person name="Cohen L."/>
        </authorList>
    </citation>
    <scope>NUCLEOTIDE SEQUENCE</scope>
    <source>
        <strain evidence="2">SAG 36.94</strain>
    </source>
</reference>
<accession>A0A7S1X992</accession>
<name>A0A7S1X992_9RHOD</name>
<proteinExistence type="predicted"/>
<dbReference type="EMBL" id="HBGH01000567">
    <property type="protein sequence ID" value="CAD9221327.1"/>
    <property type="molecule type" value="Transcribed_RNA"/>
</dbReference>
<dbReference type="AlphaFoldDB" id="A0A7S1X992"/>
<gene>
    <name evidence="2" type="ORF">CCAE0312_LOCUS286</name>
</gene>
<organism evidence="2">
    <name type="scientific">Compsopogon caeruleus</name>
    <dbReference type="NCBI Taxonomy" id="31354"/>
    <lineage>
        <taxon>Eukaryota</taxon>
        <taxon>Rhodophyta</taxon>
        <taxon>Compsopogonophyceae</taxon>
        <taxon>Compsopogonales</taxon>
        <taxon>Compsopogonaceae</taxon>
        <taxon>Compsopogon</taxon>
    </lineage>
</organism>
<sequence length="294" mass="33270">MENFFQEVNAKFRRAQTVAAPRLQEVSRTLTDSVREVKDGMNNLMMREAQGLYEEDEGLGQMIASVELMRQTLRALDLDVKQHRKDLIAASRSQHSFGEHSAMGGNRIQAIFEKYISEERIMAHLSFSASEISSSTVLDRFANEFGFPVEQLASAFEAKFSHEIAALRRRYTMEKNEYLKYKRSAESSPDESRKYDQLAMAESLLPKWKATSNELVEICERVMERSVKRLSDILINLALFRHETLKKLFTGAEHSAQTATAFRDEPAYSVDAQPQATSGSNPVADPVSASDDVE</sequence>
<protein>
    <recommendedName>
        <fullName evidence="3">BAR domain-containing protein</fullName>
    </recommendedName>
</protein>
<evidence type="ECO:0008006" key="3">
    <source>
        <dbReference type="Google" id="ProtNLM"/>
    </source>
</evidence>
<evidence type="ECO:0000313" key="2">
    <source>
        <dbReference type="EMBL" id="CAD9221327.1"/>
    </source>
</evidence>
<evidence type="ECO:0000256" key="1">
    <source>
        <dbReference type="SAM" id="MobiDB-lite"/>
    </source>
</evidence>
<feature type="region of interest" description="Disordered" evidence="1">
    <location>
        <begin position="260"/>
        <end position="294"/>
    </location>
</feature>